<feature type="active site" description="Proton acceptor" evidence="7">
    <location>
        <position position="65"/>
    </location>
</feature>
<feature type="domain" description="3-deoxy-D-manno-octulosonic-acid transferase N-terminal" evidence="10">
    <location>
        <begin position="34"/>
        <end position="214"/>
    </location>
</feature>
<comment type="catalytic activity">
    <reaction evidence="6 9">
        <text>lipid IVA (E. coli) + CMP-3-deoxy-beta-D-manno-octulosonate = alpha-Kdo-(2-&gt;6)-lipid IVA (E. coli) + CMP + H(+)</text>
        <dbReference type="Rhea" id="RHEA:28066"/>
        <dbReference type="ChEBI" id="CHEBI:15378"/>
        <dbReference type="ChEBI" id="CHEBI:58603"/>
        <dbReference type="ChEBI" id="CHEBI:60364"/>
        <dbReference type="ChEBI" id="CHEBI:60377"/>
        <dbReference type="ChEBI" id="CHEBI:85987"/>
        <dbReference type="EC" id="2.4.99.12"/>
    </reaction>
</comment>
<evidence type="ECO:0000256" key="2">
    <source>
        <dbReference type="ARBA" id="ARBA00012621"/>
    </source>
</evidence>
<proteinExistence type="inferred from homology"/>
<evidence type="ECO:0000256" key="9">
    <source>
        <dbReference type="RuleBase" id="RU365103"/>
    </source>
</evidence>
<dbReference type="InterPro" id="IPR039901">
    <property type="entry name" value="Kdotransferase"/>
</dbReference>
<dbReference type="PANTHER" id="PTHR42755">
    <property type="entry name" value="3-DEOXY-MANNO-OCTULOSONATE CYTIDYLYLTRANSFERASE"/>
    <property type="match status" value="1"/>
</dbReference>
<dbReference type="FunFam" id="3.40.50.11720:FF:000001">
    <property type="entry name" value="3-deoxy-D-manno-octulosonic acid transferase"/>
    <property type="match status" value="1"/>
</dbReference>
<dbReference type="GO" id="GO:0009245">
    <property type="term" value="P:lipid A biosynthetic process"/>
    <property type="evidence" value="ECO:0007669"/>
    <property type="project" value="TreeGrafter"/>
</dbReference>
<dbReference type="UniPathway" id="UPA00958"/>
<dbReference type="AlphaFoldDB" id="A0A1H3YFL0"/>
<organism evidence="11 12">
    <name type="scientific">Desulfuromusa kysingii</name>
    <dbReference type="NCBI Taxonomy" id="37625"/>
    <lineage>
        <taxon>Bacteria</taxon>
        <taxon>Pseudomonadati</taxon>
        <taxon>Thermodesulfobacteriota</taxon>
        <taxon>Desulfuromonadia</taxon>
        <taxon>Desulfuromonadales</taxon>
        <taxon>Geopsychrobacteraceae</taxon>
        <taxon>Desulfuromusa</taxon>
    </lineage>
</organism>
<dbReference type="PANTHER" id="PTHR42755:SF1">
    <property type="entry name" value="3-DEOXY-D-MANNO-OCTULOSONIC ACID TRANSFERASE, MITOCHONDRIAL-RELATED"/>
    <property type="match status" value="1"/>
</dbReference>
<dbReference type="RefSeq" id="WP_092345770.1">
    <property type="nucleotide sequence ID" value="NZ_FNQN01000003.1"/>
</dbReference>
<dbReference type="SUPFAM" id="SSF53756">
    <property type="entry name" value="UDP-Glycosyltransferase/glycogen phosphorylase"/>
    <property type="match status" value="1"/>
</dbReference>
<feature type="site" description="Transition state stabilizer" evidence="8">
    <location>
        <position position="134"/>
    </location>
</feature>
<dbReference type="Gene3D" id="3.40.50.11720">
    <property type="entry name" value="3-Deoxy-D-manno-octulosonic-acid transferase, N-terminal domain"/>
    <property type="match status" value="1"/>
</dbReference>
<comment type="similarity">
    <text evidence="9">Belongs to the glycosyltransferase group 1 family.</text>
</comment>
<evidence type="ECO:0000256" key="3">
    <source>
        <dbReference type="ARBA" id="ARBA00019077"/>
    </source>
</evidence>
<keyword evidence="9" id="KW-0812">Transmembrane</keyword>
<keyword evidence="12" id="KW-1185">Reference proteome</keyword>
<dbReference type="InterPro" id="IPR038107">
    <property type="entry name" value="Glycos_transf_N_sf"/>
</dbReference>
<dbReference type="Pfam" id="PF04413">
    <property type="entry name" value="Glycos_transf_N"/>
    <property type="match status" value="1"/>
</dbReference>
<sequence>MVYLLYNFLLLISALFLVPYYLLRGLRYGKSRRGIRERLGCYSPQQLSALRAKKNVWIHAVSVGETRAAMPLIKQMRLRYPDLQIVVSNVTETGHAIALEDKDIDLCLFFPFDFSWAVRKALHMVRPELIIIVETEIWPNFTREAHLMKVPLILVNGRISDRSFPRYRFARFLLRPILDRFTAFCMQSQTDAERIMTLGAPDGRVENTGNLKFDHDLTEITPEQVQQRKKHYILPDKTAIFVAGSTHEGEEKFLLEAYKKISSQIERDLILVLIPRHPERKREVQLLLKEFGVKYRLRSSLSEGDDLLVPGEVLLVDTLGEVLKLYSVADLIFVGGSLVSVGGHNLLEAALMSKPVLFGPHIHNFKEISAKLIRSGAGVKVANPQELVRQSVIMLNDPVRCCAMGEAGRSLIAENAGTTERTMRHISKALL</sequence>
<evidence type="ECO:0000256" key="6">
    <source>
        <dbReference type="ARBA" id="ARBA00049183"/>
    </source>
</evidence>
<dbReference type="STRING" id="37625.SAMN05660420_01219"/>
<comment type="function">
    <text evidence="9">Involved in lipopolysaccharide (LPS) biosynthesis. Catalyzes the transfer of 3-deoxy-D-manno-octulosonate (Kdo) residue(s) from CMP-Kdo to lipid IV(A), the tetraacyldisaccharide-1,4'-bisphosphate precursor of lipid A.</text>
</comment>
<dbReference type="OrthoDB" id="9789797at2"/>
<evidence type="ECO:0000313" key="11">
    <source>
        <dbReference type="EMBL" id="SEA10327.1"/>
    </source>
</evidence>
<dbReference type="Gene3D" id="3.40.50.2000">
    <property type="entry name" value="Glycogen Phosphorylase B"/>
    <property type="match status" value="1"/>
</dbReference>
<dbReference type="EC" id="2.4.99.12" evidence="2 9"/>
<reference evidence="11 12" key="1">
    <citation type="submission" date="2016-10" db="EMBL/GenBank/DDBJ databases">
        <authorList>
            <person name="de Groot N.N."/>
        </authorList>
    </citation>
    <scope>NUCLEOTIDE SEQUENCE [LARGE SCALE GENOMIC DNA]</scope>
    <source>
        <strain evidence="11 12">DSM 7343</strain>
    </source>
</reference>
<name>A0A1H3YFL0_9BACT</name>
<dbReference type="Proteomes" id="UP000199409">
    <property type="component" value="Unassembled WGS sequence"/>
</dbReference>
<evidence type="ECO:0000313" key="12">
    <source>
        <dbReference type="Proteomes" id="UP000199409"/>
    </source>
</evidence>
<evidence type="ECO:0000256" key="4">
    <source>
        <dbReference type="ARBA" id="ARBA00022679"/>
    </source>
</evidence>
<keyword evidence="9" id="KW-1133">Transmembrane helix</keyword>
<dbReference type="GO" id="GO:0009244">
    <property type="term" value="P:lipopolysaccharide core region biosynthetic process"/>
    <property type="evidence" value="ECO:0007669"/>
    <property type="project" value="UniProtKB-UniRule"/>
</dbReference>
<evidence type="ECO:0000259" key="10">
    <source>
        <dbReference type="Pfam" id="PF04413"/>
    </source>
</evidence>
<comment type="pathway">
    <text evidence="1 9">Bacterial outer membrane biogenesis; LPS core biosynthesis.</text>
</comment>
<evidence type="ECO:0000256" key="8">
    <source>
        <dbReference type="PIRSR" id="PIRSR639901-2"/>
    </source>
</evidence>
<keyword evidence="4 9" id="KW-0808">Transferase</keyword>
<dbReference type="InterPro" id="IPR007507">
    <property type="entry name" value="Glycos_transf_N"/>
</dbReference>
<evidence type="ECO:0000256" key="1">
    <source>
        <dbReference type="ARBA" id="ARBA00004713"/>
    </source>
</evidence>
<dbReference type="EMBL" id="FNQN01000003">
    <property type="protein sequence ID" value="SEA10327.1"/>
    <property type="molecule type" value="Genomic_DNA"/>
</dbReference>
<feature type="site" description="Transition state stabilizer" evidence="8">
    <location>
        <position position="212"/>
    </location>
</feature>
<protein>
    <recommendedName>
        <fullName evidence="3 9">3-deoxy-D-manno-octulosonic acid transferase</fullName>
        <shortName evidence="9">Kdo transferase</shortName>
        <ecNumber evidence="2 9">2.4.99.12</ecNumber>
    </recommendedName>
    <alternativeName>
        <fullName evidence="5 9">Lipid IV(A) 3-deoxy-D-manno-octulosonic acid transferase</fullName>
    </alternativeName>
</protein>
<evidence type="ECO:0000256" key="7">
    <source>
        <dbReference type="PIRSR" id="PIRSR639901-1"/>
    </source>
</evidence>
<evidence type="ECO:0000256" key="5">
    <source>
        <dbReference type="ARBA" id="ARBA00031445"/>
    </source>
</evidence>
<keyword evidence="9" id="KW-0472">Membrane</keyword>
<dbReference type="GO" id="GO:0043842">
    <property type="term" value="F:Kdo transferase activity"/>
    <property type="evidence" value="ECO:0007669"/>
    <property type="project" value="UniProtKB-EC"/>
</dbReference>
<accession>A0A1H3YFL0</accession>
<dbReference type="GO" id="GO:0005886">
    <property type="term" value="C:plasma membrane"/>
    <property type="evidence" value="ECO:0007669"/>
    <property type="project" value="UniProtKB-SubCell"/>
</dbReference>
<comment type="subcellular location">
    <subcellularLocation>
        <location evidence="9">Cell membrane</location>
    </subcellularLocation>
</comment>
<keyword evidence="9" id="KW-0448">Lipopolysaccharide biosynthesis</keyword>
<keyword evidence="9" id="KW-1003">Cell membrane</keyword>
<gene>
    <name evidence="11" type="ORF">SAMN05660420_01219</name>
</gene>
<feature type="transmembrane region" description="Helical" evidence="9">
    <location>
        <begin position="6"/>
        <end position="23"/>
    </location>
</feature>